<dbReference type="EMBL" id="RCHT01000065">
    <property type="protein sequence ID" value="RLL06181.1"/>
    <property type="molecule type" value="Genomic_DNA"/>
</dbReference>
<proteinExistence type="predicted"/>
<evidence type="ECO:0000313" key="1">
    <source>
        <dbReference type="EMBL" id="RLL06181.1"/>
    </source>
</evidence>
<name>A0A498CJA7_9FIRM</name>
<comment type="caution">
    <text evidence="1">The sequence shown here is derived from an EMBL/GenBank/DDBJ whole genome shotgun (WGS) entry which is preliminary data.</text>
</comment>
<organism evidence="1 2">
    <name type="scientific">Anaerotruncus massiliensis</name>
    <name type="common">ex Liu et al. 2021</name>
    <dbReference type="NCBI Taxonomy" id="2321404"/>
    <lineage>
        <taxon>Bacteria</taxon>
        <taxon>Bacillati</taxon>
        <taxon>Bacillota</taxon>
        <taxon>Clostridia</taxon>
        <taxon>Eubacteriales</taxon>
        <taxon>Oscillospiraceae</taxon>
        <taxon>Anaerotruncus</taxon>
    </lineage>
</organism>
<keyword evidence="2" id="KW-1185">Reference proteome</keyword>
<sequence length="136" mass="14935">MIKLIVGNKGSGKTKRLIGMVNEAVTTSKGNVVCVEKGNTLTFDISHQARLIDIDDYAVSGFDAFYGFFCGLFAGNYDITEVFVDATFKVGGKDFQAFAVMVDKLVKLLDQNGATMTFTVSCDKTDLPERIHQYII</sequence>
<dbReference type="AlphaFoldDB" id="A0A498CJA7"/>
<evidence type="ECO:0008006" key="3">
    <source>
        <dbReference type="Google" id="ProtNLM"/>
    </source>
</evidence>
<protein>
    <recommendedName>
        <fullName evidence="3">Twitching motility protein PilT</fullName>
    </recommendedName>
</protein>
<dbReference type="RefSeq" id="WP_101548870.1">
    <property type="nucleotide sequence ID" value="NZ_DBFBJK010000128.1"/>
</dbReference>
<accession>A0A498CJA7</accession>
<reference evidence="1 2" key="1">
    <citation type="submission" date="2018-10" db="EMBL/GenBank/DDBJ databases">
        <title>Anaerotruncus faecis sp. nov., isolated from human feces.</title>
        <authorList>
            <person name="Wang Y.-J."/>
        </authorList>
    </citation>
    <scope>NUCLEOTIDE SEQUENCE [LARGE SCALE GENOMIC DNA]</scope>
    <source>
        <strain evidence="1 2">22A2-44</strain>
    </source>
</reference>
<gene>
    <name evidence="1" type="ORF">D4A47_13930</name>
</gene>
<evidence type="ECO:0000313" key="2">
    <source>
        <dbReference type="Proteomes" id="UP000276301"/>
    </source>
</evidence>
<dbReference type="Proteomes" id="UP000276301">
    <property type="component" value="Unassembled WGS sequence"/>
</dbReference>